<gene>
    <name evidence="3" type="ORF">CVT26_010080</name>
</gene>
<accession>A0A409WTI3</accession>
<dbReference type="InterPro" id="IPR019405">
    <property type="entry name" value="Lactonase_7-beta_prop"/>
</dbReference>
<dbReference type="AlphaFoldDB" id="A0A409WTI3"/>
<feature type="signal peptide" evidence="2">
    <location>
        <begin position="1"/>
        <end position="19"/>
    </location>
</feature>
<evidence type="ECO:0000313" key="4">
    <source>
        <dbReference type="Proteomes" id="UP000284706"/>
    </source>
</evidence>
<dbReference type="Proteomes" id="UP000284706">
    <property type="component" value="Unassembled WGS sequence"/>
</dbReference>
<dbReference type="SUPFAM" id="SSF75011">
    <property type="entry name" value="3-carboxy-cis,cis-mucoante lactonizing enzyme"/>
    <property type="match status" value="2"/>
</dbReference>
<dbReference type="EMBL" id="NHYE01004826">
    <property type="protein sequence ID" value="PPQ81786.1"/>
    <property type="molecule type" value="Genomic_DNA"/>
</dbReference>
<comment type="caution">
    <text evidence="3">The sequence shown here is derived from an EMBL/GenBank/DDBJ whole genome shotgun (WGS) entry which is preliminary data.</text>
</comment>
<evidence type="ECO:0000256" key="2">
    <source>
        <dbReference type="SAM" id="SignalP"/>
    </source>
</evidence>
<evidence type="ECO:0008006" key="5">
    <source>
        <dbReference type="Google" id="ProtNLM"/>
    </source>
</evidence>
<keyword evidence="2" id="KW-0732">Signal</keyword>
<dbReference type="PANTHER" id="PTHR30344">
    <property type="entry name" value="6-PHOSPHOGLUCONOLACTONASE-RELATED"/>
    <property type="match status" value="1"/>
</dbReference>
<keyword evidence="4" id="KW-1185">Reference proteome</keyword>
<name>A0A409WTI3_9AGAR</name>
<proteinExistence type="inferred from homology"/>
<dbReference type="Gene3D" id="2.130.10.10">
    <property type="entry name" value="YVTN repeat-like/Quinoprotein amine dehydrogenase"/>
    <property type="match status" value="2"/>
</dbReference>
<organism evidence="3 4">
    <name type="scientific">Gymnopilus dilepis</name>
    <dbReference type="NCBI Taxonomy" id="231916"/>
    <lineage>
        <taxon>Eukaryota</taxon>
        <taxon>Fungi</taxon>
        <taxon>Dikarya</taxon>
        <taxon>Basidiomycota</taxon>
        <taxon>Agaricomycotina</taxon>
        <taxon>Agaricomycetes</taxon>
        <taxon>Agaricomycetidae</taxon>
        <taxon>Agaricales</taxon>
        <taxon>Agaricineae</taxon>
        <taxon>Hymenogastraceae</taxon>
        <taxon>Gymnopilus</taxon>
    </lineage>
</organism>
<dbReference type="Pfam" id="PF10282">
    <property type="entry name" value="Lactonase"/>
    <property type="match status" value="1"/>
</dbReference>
<comment type="similarity">
    <text evidence="1">Belongs to the cycloisomerase 2 family.</text>
</comment>
<evidence type="ECO:0000256" key="1">
    <source>
        <dbReference type="ARBA" id="ARBA00005564"/>
    </source>
</evidence>
<dbReference type="InParanoid" id="A0A409WTI3"/>
<dbReference type="GO" id="GO:0017057">
    <property type="term" value="F:6-phosphogluconolactonase activity"/>
    <property type="evidence" value="ECO:0007669"/>
    <property type="project" value="TreeGrafter"/>
</dbReference>
<sequence>MPFFIQFLFAYLFMTSVGAATSRPTTTTAGAAYVITNDPGENKVLAFTVGPDGHLEPSVKAFSAAGRGAHGINVPPPNGADPLFSQGSVVVHTKSRLLATVNAGSNTVALFSIDAEDPTHLTLIGRPAPSGGEFPQSVAFNSQGTGVCVLNGGRVNGVSCFSTHPIFGLIPKPNTLRLLGRNQTTPPTGPQNNLGQVIFSSDDSKVIAAVKGNPSAPGFIATWTVSRDGSLSSKFTKSTPAPGGAMPFSLTPIPGTNAILSADPAVGFEIYDFDNRKGRDDETVATSRVTAVSGQKAICWSTFSSRSGNFYLVDAGSAVVREVHIAKNLDATVVAQYQLTAGSATIDSEVASVNRNDFLYVLGANNAEINVLNVNSPGKGTVVQTFEFTSAAKAAGATIRNTAGAAYLITNDPSGNKLLAIPISSDGHLGPNLKAFDTQGVGLHGIFDPPPNPQDGLFSAGSVTVNTEERLLATVNAGSNTVALFRINPSDPTELTMIGKPAPSGGEFPQSVAIDSAGTQVCVLNGGKVNGVNCFDVHPTQGLTQKENTLRLLDRPQSTPPVGPNNTVGQVIFSPDETRIIASVKGPPSSPGFLATWTLSPSGSLSSTFFKSPVGTGGQLPFALSPIPIPGTSAIIAADPQVGFTIFNFLSPEGRELLETTSVATVIPNQFANCWTAFSARSGNFYVVDAGTDVVTEVKVDRELRATLVNQYALGDNNGTIDSQVATIGNNDFLFVLAANASSIHVLDVNEPGRASKIQTFELTQPAKQAGTMFIPINLQGMATFIKS</sequence>
<evidence type="ECO:0000313" key="3">
    <source>
        <dbReference type="EMBL" id="PPQ81786.1"/>
    </source>
</evidence>
<protein>
    <recommendedName>
        <fullName evidence="5">3-carboxymuconate cyclase</fullName>
    </recommendedName>
</protein>
<feature type="chain" id="PRO_5019230599" description="3-carboxymuconate cyclase" evidence="2">
    <location>
        <begin position="20"/>
        <end position="788"/>
    </location>
</feature>
<dbReference type="InterPro" id="IPR015943">
    <property type="entry name" value="WD40/YVTN_repeat-like_dom_sf"/>
</dbReference>
<dbReference type="OrthoDB" id="10006285at2759"/>
<dbReference type="PANTHER" id="PTHR30344:SF4">
    <property type="entry name" value="CYCLASE, PUTATIVE (AFU_ORTHOLOGUE AFUA_6G11580)-RELATED"/>
    <property type="match status" value="1"/>
</dbReference>
<dbReference type="InterPro" id="IPR050282">
    <property type="entry name" value="Cycloisomerase_2"/>
</dbReference>
<dbReference type="STRING" id="231916.A0A409WTI3"/>
<reference evidence="3 4" key="1">
    <citation type="journal article" date="2018" name="Evol. Lett.">
        <title>Horizontal gene cluster transfer increased hallucinogenic mushroom diversity.</title>
        <authorList>
            <person name="Reynolds H.T."/>
            <person name="Vijayakumar V."/>
            <person name="Gluck-Thaler E."/>
            <person name="Korotkin H.B."/>
            <person name="Matheny P.B."/>
            <person name="Slot J.C."/>
        </authorList>
    </citation>
    <scope>NUCLEOTIDE SEQUENCE [LARGE SCALE GENOMIC DNA]</scope>
    <source>
        <strain evidence="3 4">SRW20</strain>
    </source>
</reference>